<evidence type="ECO:0000313" key="3">
    <source>
        <dbReference type="Proteomes" id="UP001169006"/>
    </source>
</evidence>
<dbReference type="Proteomes" id="UP001169006">
    <property type="component" value="Unassembled WGS sequence"/>
</dbReference>
<reference evidence="2" key="2">
    <citation type="submission" date="2023-07" db="EMBL/GenBank/DDBJ databases">
        <authorList>
            <person name="Sun H."/>
        </authorList>
    </citation>
    <scope>NUCLEOTIDE SEQUENCE</scope>
    <source>
        <strain evidence="2">05753</strain>
    </source>
</reference>
<keyword evidence="1" id="KW-0472">Membrane</keyword>
<organism evidence="2 3">
    <name type="scientific">Rhizobium oryzicola</name>
    <dbReference type="NCBI Taxonomy" id="1232668"/>
    <lineage>
        <taxon>Bacteria</taxon>
        <taxon>Pseudomonadati</taxon>
        <taxon>Pseudomonadota</taxon>
        <taxon>Alphaproteobacteria</taxon>
        <taxon>Hyphomicrobiales</taxon>
        <taxon>Rhizobiaceae</taxon>
        <taxon>Rhizobium/Agrobacterium group</taxon>
        <taxon>Rhizobium</taxon>
    </lineage>
</organism>
<name>A0ABT8T4B7_9HYPH</name>
<gene>
    <name evidence="2" type="ORF">Q2T52_25595</name>
</gene>
<keyword evidence="1" id="KW-0812">Transmembrane</keyword>
<protein>
    <submittedName>
        <fullName evidence="2">Uncharacterized protein</fullName>
    </submittedName>
</protein>
<proteinExistence type="predicted"/>
<dbReference type="EMBL" id="JAUKWQ010000015">
    <property type="protein sequence ID" value="MDO1585478.1"/>
    <property type="molecule type" value="Genomic_DNA"/>
</dbReference>
<sequence>MSIGTPRAVARSIARCAMALRVSGVVLILFRLAFLMGVEVYQLMIQIAT</sequence>
<evidence type="ECO:0000313" key="2">
    <source>
        <dbReference type="EMBL" id="MDO1585478.1"/>
    </source>
</evidence>
<accession>A0ABT8T4B7</accession>
<dbReference type="RefSeq" id="WP_302079758.1">
    <property type="nucleotide sequence ID" value="NZ_JAUKWQ010000015.1"/>
</dbReference>
<comment type="caution">
    <text evidence="2">The sequence shown here is derived from an EMBL/GenBank/DDBJ whole genome shotgun (WGS) entry which is preliminary data.</text>
</comment>
<evidence type="ECO:0000256" key="1">
    <source>
        <dbReference type="SAM" id="Phobius"/>
    </source>
</evidence>
<keyword evidence="1" id="KW-1133">Transmembrane helix</keyword>
<reference evidence="2" key="1">
    <citation type="journal article" date="2015" name="Int. J. Syst. Evol. Microbiol.">
        <title>Rhizobium oryzicola sp. nov., potential plant-growth-promoting endophytic bacteria isolated from rice roots.</title>
        <authorList>
            <person name="Zhang X.X."/>
            <person name="Gao J.S."/>
            <person name="Cao Y.H."/>
            <person name="Sheirdil R.A."/>
            <person name="Wang X.C."/>
            <person name="Zhang L."/>
        </authorList>
    </citation>
    <scope>NUCLEOTIDE SEQUENCE</scope>
    <source>
        <strain evidence="2">05753</strain>
    </source>
</reference>
<keyword evidence="3" id="KW-1185">Reference proteome</keyword>
<feature type="transmembrane region" description="Helical" evidence="1">
    <location>
        <begin position="12"/>
        <end position="34"/>
    </location>
</feature>